<comment type="caution">
    <text evidence="2">The sequence shown here is derived from an EMBL/GenBank/DDBJ whole genome shotgun (WGS) entry which is preliminary data.</text>
</comment>
<accession>A0AB35RLX2</accession>
<keyword evidence="1" id="KW-1133">Transmembrane helix</keyword>
<dbReference type="Pfam" id="PF07256">
    <property type="entry name" value="DUF1435"/>
    <property type="match status" value="1"/>
</dbReference>
<feature type="transmembrane region" description="Helical" evidence="1">
    <location>
        <begin position="55"/>
        <end position="75"/>
    </location>
</feature>
<feature type="transmembrane region" description="Helical" evidence="1">
    <location>
        <begin position="31"/>
        <end position="48"/>
    </location>
</feature>
<dbReference type="EMBL" id="JAWJAC010000001">
    <property type="protein sequence ID" value="MDV2861062.1"/>
    <property type="molecule type" value="Genomic_DNA"/>
</dbReference>
<reference evidence="2 3" key="1">
    <citation type="submission" date="2023-10" db="EMBL/GenBank/DDBJ databases">
        <title>Phytobacter spp. The emergence of a new genus of hospital-origin enterobacteria encoding carbapenemases in Argentina.</title>
        <authorList>
            <person name="Vay C."/>
            <person name="Almuzara M."/>
            <person name="Traglia G.M."/>
            <person name="Campos J."/>
        </authorList>
    </citation>
    <scope>NUCLEOTIDE SEQUENCE [LARGE SCALE GENOMIC DNA]</scope>
    <source>
        <strain evidence="2 3">CVMA36</strain>
    </source>
</reference>
<evidence type="ECO:0000256" key="1">
    <source>
        <dbReference type="SAM" id="Phobius"/>
    </source>
</evidence>
<keyword evidence="3" id="KW-1185">Reference proteome</keyword>
<dbReference type="AlphaFoldDB" id="A0AB35RLX2"/>
<name>A0AB35RLX2_9ENTR</name>
<gene>
    <name evidence="2" type="ORF">R0H02_01105</name>
</gene>
<organism evidence="2 3">
    <name type="scientific">Phytobacter ursingii</name>
    <dbReference type="NCBI Taxonomy" id="1972431"/>
    <lineage>
        <taxon>Bacteria</taxon>
        <taxon>Pseudomonadati</taxon>
        <taxon>Pseudomonadota</taxon>
        <taxon>Gammaproteobacteria</taxon>
        <taxon>Enterobacterales</taxon>
        <taxon>Enterobacteriaceae</taxon>
        <taxon>Phytobacter</taxon>
    </lineage>
</organism>
<dbReference type="RefSeq" id="WP_229222644.1">
    <property type="nucleotide sequence ID" value="NZ_JAWJAC010000001.1"/>
</dbReference>
<evidence type="ECO:0000313" key="3">
    <source>
        <dbReference type="Proteomes" id="UP001286589"/>
    </source>
</evidence>
<proteinExistence type="predicted"/>
<evidence type="ECO:0000313" key="2">
    <source>
        <dbReference type="EMBL" id="MDV2861062.1"/>
    </source>
</evidence>
<dbReference type="Proteomes" id="UP001286589">
    <property type="component" value="Unassembled WGS sequence"/>
</dbReference>
<keyword evidence="1" id="KW-0472">Membrane</keyword>
<feature type="transmembrane region" description="Helical" evidence="1">
    <location>
        <begin position="7"/>
        <end position="25"/>
    </location>
</feature>
<keyword evidence="1" id="KW-0812">Transmembrane</keyword>
<protein>
    <submittedName>
        <fullName evidence="2">DUF1435 domain-containing protein</fullName>
    </submittedName>
</protein>
<dbReference type="InterPro" id="IPR009885">
    <property type="entry name" value="DUF1435"/>
</dbReference>
<sequence>MLQRALGSGWAILLSGLIVAMMAFADLSAGAWRTVIVIGLLLTPAMLYHKKLRHFVLLPSGIALVGGIMLIMLNLKLMM</sequence>